<evidence type="ECO:0000313" key="2">
    <source>
        <dbReference type="Proteomes" id="UP000887013"/>
    </source>
</evidence>
<comment type="caution">
    <text evidence="1">The sequence shown here is derived from an EMBL/GenBank/DDBJ whole genome shotgun (WGS) entry which is preliminary data.</text>
</comment>
<reference evidence="1" key="1">
    <citation type="submission" date="2020-08" db="EMBL/GenBank/DDBJ databases">
        <title>Multicomponent nature underlies the extraordinary mechanical properties of spider dragline silk.</title>
        <authorList>
            <person name="Kono N."/>
            <person name="Nakamura H."/>
            <person name="Mori M."/>
            <person name="Yoshida Y."/>
            <person name="Ohtoshi R."/>
            <person name="Malay A.D."/>
            <person name="Moran D.A.P."/>
            <person name="Tomita M."/>
            <person name="Numata K."/>
            <person name="Arakawa K."/>
        </authorList>
    </citation>
    <scope>NUCLEOTIDE SEQUENCE</scope>
</reference>
<evidence type="ECO:0000313" key="1">
    <source>
        <dbReference type="EMBL" id="GFT40903.1"/>
    </source>
</evidence>
<proteinExistence type="predicted"/>
<dbReference type="EMBL" id="BMAW01014870">
    <property type="protein sequence ID" value="GFT40903.1"/>
    <property type="molecule type" value="Genomic_DNA"/>
</dbReference>
<dbReference type="Proteomes" id="UP000887013">
    <property type="component" value="Unassembled WGS sequence"/>
</dbReference>
<gene>
    <name evidence="1" type="ORF">NPIL_264861</name>
</gene>
<name>A0A8X6TP74_NEPPI</name>
<dbReference type="AlphaFoldDB" id="A0A8X6TP74"/>
<dbReference type="OrthoDB" id="6744094at2759"/>
<organism evidence="1 2">
    <name type="scientific">Nephila pilipes</name>
    <name type="common">Giant wood spider</name>
    <name type="synonym">Nephila maculata</name>
    <dbReference type="NCBI Taxonomy" id="299642"/>
    <lineage>
        <taxon>Eukaryota</taxon>
        <taxon>Metazoa</taxon>
        <taxon>Ecdysozoa</taxon>
        <taxon>Arthropoda</taxon>
        <taxon>Chelicerata</taxon>
        <taxon>Arachnida</taxon>
        <taxon>Araneae</taxon>
        <taxon>Araneomorphae</taxon>
        <taxon>Entelegynae</taxon>
        <taxon>Araneoidea</taxon>
        <taxon>Nephilidae</taxon>
        <taxon>Nephila</taxon>
    </lineage>
</organism>
<accession>A0A8X6TP74</accession>
<keyword evidence="2" id="KW-1185">Reference proteome</keyword>
<protein>
    <submittedName>
        <fullName evidence="1">Uncharacterized protein</fullName>
    </submittedName>
</protein>
<sequence>MQHALNFFFFNSHVDFPPNYNCDSIRNKHRNRFHQDIADMERRYLGGKDKSMLTYHSSTVAGKTPVDSCKRSVRKRQACNQYPIVLLCFS</sequence>